<dbReference type="EMBL" id="FUXK01000019">
    <property type="protein sequence ID" value="SJZ98331.1"/>
    <property type="molecule type" value="Genomic_DNA"/>
</dbReference>
<reference evidence="1 2" key="1">
    <citation type="submission" date="2017-02" db="EMBL/GenBank/DDBJ databases">
        <authorList>
            <person name="Peterson S.W."/>
        </authorList>
    </citation>
    <scope>NUCLEOTIDE SEQUENCE [LARGE SCALE GENOMIC DNA]</scope>
    <source>
        <strain evidence="1 2">ATCC 43324</strain>
    </source>
</reference>
<dbReference type="Proteomes" id="UP000190065">
    <property type="component" value="Unassembled WGS sequence"/>
</dbReference>
<evidence type="ECO:0000313" key="1">
    <source>
        <dbReference type="EMBL" id="SJZ98331.1"/>
    </source>
</evidence>
<dbReference type="STRING" id="28136.SAMN02745202_01678"/>
<organism evidence="1 2">
    <name type="scientific">Segatella oulorum</name>
    <dbReference type="NCBI Taxonomy" id="28136"/>
    <lineage>
        <taxon>Bacteria</taxon>
        <taxon>Pseudomonadati</taxon>
        <taxon>Bacteroidota</taxon>
        <taxon>Bacteroidia</taxon>
        <taxon>Bacteroidales</taxon>
        <taxon>Prevotellaceae</taxon>
        <taxon>Segatella</taxon>
    </lineage>
</organism>
<proteinExistence type="predicted"/>
<evidence type="ECO:0000313" key="2">
    <source>
        <dbReference type="Proteomes" id="UP000190065"/>
    </source>
</evidence>
<protein>
    <submittedName>
        <fullName evidence="1">Uncharacterized protein</fullName>
    </submittedName>
</protein>
<sequence>MRQATFSHAITMCSALNKLYMGERHPLLQKRTFRTSHILYYRVHFKKE</sequence>
<accession>A0A1T4Q487</accession>
<name>A0A1T4Q487_9BACT</name>
<dbReference type="AlphaFoldDB" id="A0A1T4Q487"/>
<gene>
    <name evidence="1" type="ORF">SAMN02745202_01678</name>
</gene>